<accession>A0ABM1F8C5</accession>
<dbReference type="InterPro" id="IPR015424">
    <property type="entry name" value="PyrdxlP-dep_Trfase"/>
</dbReference>
<dbReference type="Pfam" id="PF01212">
    <property type="entry name" value="Beta_elim_lyase"/>
    <property type="match status" value="1"/>
</dbReference>
<comment type="cofactor">
    <cofactor evidence="1">
        <name>pyridoxal 5'-phosphate</name>
        <dbReference type="ChEBI" id="CHEBI:597326"/>
    </cofactor>
</comment>
<proteinExistence type="inferred from homology"/>
<organism evidence="5 6">
    <name type="scientific">Priapulus caudatus</name>
    <name type="common">Priapulid worm</name>
    <dbReference type="NCBI Taxonomy" id="37621"/>
    <lineage>
        <taxon>Eukaryota</taxon>
        <taxon>Metazoa</taxon>
        <taxon>Ecdysozoa</taxon>
        <taxon>Scalidophora</taxon>
        <taxon>Priapulida</taxon>
        <taxon>Priapulimorpha</taxon>
        <taxon>Priapulimorphida</taxon>
        <taxon>Priapulidae</taxon>
        <taxon>Priapulus</taxon>
    </lineage>
</organism>
<dbReference type="Gene3D" id="3.90.1150.10">
    <property type="entry name" value="Aspartate Aminotransferase, domain 1"/>
    <property type="match status" value="1"/>
</dbReference>
<feature type="domain" description="Aromatic amino acid beta-eliminating lyase/threonine aldolase" evidence="4">
    <location>
        <begin position="1"/>
        <end position="351"/>
    </location>
</feature>
<dbReference type="Gene3D" id="3.40.640.10">
    <property type="entry name" value="Type I PLP-dependent aspartate aminotransferase-like (Major domain)"/>
    <property type="match status" value="1"/>
</dbReference>
<sequence length="395" mass="44128">MMLGDEGYCGSVSYQKLEETIKSITGYEYVLPTHQGRAAERILYGQLLRPGCLVISNCFYSTTKGNIEEKAHAKTIALPQHPIVGELKLTEPFHGNMDITELQQLLAQRRRDVGCVIVTLTANDICGQPVSMENVRQVSRVCRSYDLPVVLDACRYAENAWFVKTREHGFADASLEHIAREAFSYGDACIVSAKKDGFGNVGAFIGIRGDRALYEKCLQELCLTQGFPTNGGISGRSMEALAVGLRESLDLDYLQYRMSQVSFLTDLIADAGIPTVWGSHVYVDAGAILDHMPREHYPAWALANALYVEGGIRGYEFGRVNYGDGYTGLDMLRFALPRRVYTNRHLEYVAEVLRYVAENKQAVSGYCVDWAPPVMRHFLGTFKPIRSEVEDDTMM</sequence>
<gene>
    <name evidence="6" type="primary">LOC106820703</name>
</gene>
<name>A0ABM1F8C5_PRICU</name>
<dbReference type="GeneID" id="106820703"/>
<dbReference type="InterPro" id="IPR001597">
    <property type="entry name" value="ArAA_b-elim_lyase/Thr_aldolase"/>
</dbReference>
<evidence type="ECO:0000259" key="4">
    <source>
        <dbReference type="Pfam" id="PF01212"/>
    </source>
</evidence>
<dbReference type="InterPro" id="IPR015422">
    <property type="entry name" value="PyrdxlP-dep_Trfase_small"/>
</dbReference>
<dbReference type="PANTHER" id="PTHR32325:SF4">
    <property type="entry name" value="TRYPTOPHANASE"/>
    <property type="match status" value="1"/>
</dbReference>
<keyword evidence="3" id="KW-0663">Pyridoxal phosphate</keyword>
<evidence type="ECO:0000313" key="6">
    <source>
        <dbReference type="RefSeq" id="XP_014680696.1"/>
    </source>
</evidence>
<keyword evidence="5" id="KW-1185">Reference proteome</keyword>
<evidence type="ECO:0000256" key="3">
    <source>
        <dbReference type="ARBA" id="ARBA00022898"/>
    </source>
</evidence>
<dbReference type="InterPro" id="IPR015421">
    <property type="entry name" value="PyrdxlP-dep_Trfase_major"/>
</dbReference>
<evidence type="ECO:0000256" key="2">
    <source>
        <dbReference type="ARBA" id="ARBA00009721"/>
    </source>
</evidence>
<reference evidence="6" key="1">
    <citation type="submission" date="2025-08" db="UniProtKB">
        <authorList>
            <consortium name="RefSeq"/>
        </authorList>
    </citation>
    <scope>IDENTIFICATION</scope>
</reference>
<dbReference type="NCBIfam" id="NF009709">
    <property type="entry name" value="PRK13238.1"/>
    <property type="match status" value="1"/>
</dbReference>
<evidence type="ECO:0000256" key="1">
    <source>
        <dbReference type="ARBA" id="ARBA00001933"/>
    </source>
</evidence>
<dbReference type="SUPFAM" id="SSF53383">
    <property type="entry name" value="PLP-dependent transferases"/>
    <property type="match status" value="1"/>
</dbReference>
<evidence type="ECO:0000313" key="5">
    <source>
        <dbReference type="Proteomes" id="UP000695022"/>
    </source>
</evidence>
<dbReference type="RefSeq" id="XP_014680696.1">
    <property type="nucleotide sequence ID" value="XM_014825210.1"/>
</dbReference>
<protein>
    <submittedName>
        <fullName evidence="6">Tryptophanase 1-like</fullName>
    </submittedName>
</protein>
<comment type="similarity">
    <text evidence="2">Belongs to the beta-eliminating lyase family.</text>
</comment>
<dbReference type="PANTHER" id="PTHR32325">
    <property type="entry name" value="BETA-ELIMINATING LYASE-LIKE PROTEIN-RELATED"/>
    <property type="match status" value="1"/>
</dbReference>
<dbReference type="Proteomes" id="UP000695022">
    <property type="component" value="Unplaced"/>
</dbReference>